<dbReference type="Proteomes" id="UP000006820">
    <property type="component" value="Chromosome"/>
</dbReference>
<evidence type="ECO:0000313" key="8">
    <source>
        <dbReference type="Proteomes" id="UP000006820"/>
    </source>
</evidence>
<protein>
    <submittedName>
        <fullName evidence="7">Putative transcriptional regulator</fullName>
    </submittedName>
</protein>
<evidence type="ECO:0000256" key="1">
    <source>
        <dbReference type="ARBA" id="ARBA00023015"/>
    </source>
</evidence>
<dbReference type="Pfam" id="PF00440">
    <property type="entry name" value="TetR_N"/>
    <property type="match status" value="1"/>
</dbReference>
<evidence type="ECO:0000313" key="7">
    <source>
        <dbReference type="EMBL" id="BAD56504.1"/>
    </source>
</evidence>
<dbReference type="InterPro" id="IPR036271">
    <property type="entry name" value="Tet_transcr_reg_TetR-rel_C_sf"/>
</dbReference>
<dbReference type="Pfam" id="PF17938">
    <property type="entry name" value="TetR_C_29"/>
    <property type="match status" value="1"/>
</dbReference>
<dbReference type="GO" id="GO:0003700">
    <property type="term" value="F:DNA-binding transcription factor activity"/>
    <property type="evidence" value="ECO:0007669"/>
    <property type="project" value="TreeGrafter"/>
</dbReference>
<evidence type="ECO:0000256" key="4">
    <source>
        <dbReference type="PROSITE-ProRule" id="PRU00335"/>
    </source>
</evidence>
<dbReference type="AlphaFoldDB" id="Q5YZ87"/>
<evidence type="ECO:0000256" key="2">
    <source>
        <dbReference type="ARBA" id="ARBA00023125"/>
    </source>
</evidence>
<accession>Q5YZ87</accession>
<organism evidence="7 8">
    <name type="scientific">Nocardia farcinica (strain IFM 10152)</name>
    <dbReference type="NCBI Taxonomy" id="247156"/>
    <lineage>
        <taxon>Bacteria</taxon>
        <taxon>Bacillati</taxon>
        <taxon>Actinomycetota</taxon>
        <taxon>Actinomycetes</taxon>
        <taxon>Mycobacteriales</taxon>
        <taxon>Nocardiaceae</taxon>
        <taxon>Nocardia</taxon>
    </lineage>
</organism>
<feature type="region of interest" description="Disordered" evidence="5">
    <location>
        <begin position="1"/>
        <end position="21"/>
    </location>
</feature>
<dbReference type="PANTHER" id="PTHR30055:SF234">
    <property type="entry name" value="HTH-TYPE TRANSCRIPTIONAL REGULATOR BETI"/>
    <property type="match status" value="1"/>
</dbReference>
<evidence type="ECO:0000256" key="5">
    <source>
        <dbReference type="SAM" id="MobiDB-lite"/>
    </source>
</evidence>
<evidence type="ECO:0000259" key="6">
    <source>
        <dbReference type="PROSITE" id="PS50977"/>
    </source>
</evidence>
<dbReference type="KEGG" id="nfa:NFA_16580"/>
<dbReference type="Gene3D" id="1.10.357.10">
    <property type="entry name" value="Tetracycline Repressor, domain 2"/>
    <property type="match status" value="1"/>
</dbReference>
<dbReference type="HOGENOM" id="CLU_069356_1_3_11"/>
<dbReference type="InterPro" id="IPR001647">
    <property type="entry name" value="HTH_TetR"/>
</dbReference>
<dbReference type="SUPFAM" id="SSF46689">
    <property type="entry name" value="Homeodomain-like"/>
    <property type="match status" value="1"/>
</dbReference>
<reference evidence="7 8" key="1">
    <citation type="journal article" date="2004" name="Proc. Natl. Acad. Sci. U.S.A.">
        <title>The complete genomic sequence of Nocardia farcinica IFM 10152.</title>
        <authorList>
            <person name="Ishikawa J."/>
            <person name="Yamashita A."/>
            <person name="Mikami Y."/>
            <person name="Hoshino Y."/>
            <person name="Kurita H."/>
            <person name="Hotta K."/>
            <person name="Shiba T."/>
            <person name="Hattori M."/>
        </authorList>
    </citation>
    <scope>NUCLEOTIDE SEQUENCE [LARGE SCALE GENOMIC DNA]</scope>
    <source>
        <strain evidence="7 8">IFM 10152</strain>
    </source>
</reference>
<dbReference type="InterPro" id="IPR050109">
    <property type="entry name" value="HTH-type_TetR-like_transc_reg"/>
</dbReference>
<name>Q5YZ87_NOCFA</name>
<keyword evidence="1" id="KW-0805">Transcription regulation</keyword>
<proteinExistence type="predicted"/>
<dbReference type="STRING" id="247156.NFA_16580"/>
<dbReference type="SUPFAM" id="SSF48498">
    <property type="entry name" value="Tetracyclin repressor-like, C-terminal domain"/>
    <property type="match status" value="1"/>
</dbReference>
<feature type="domain" description="HTH tetR-type" evidence="6">
    <location>
        <begin position="19"/>
        <end position="79"/>
    </location>
</feature>
<dbReference type="OrthoDB" id="4303523at2"/>
<evidence type="ECO:0000256" key="3">
    <source>
        <dbReference type="ARBA" id="ARBA00023163"/>
    </source>
</evidence>
<dbReference type="PROSITE" id="PS50977">
    <property type="entry name" value="HTH_TETR_2"/>
    <property type="match status" value="1"/>
</dbReference>
<dbReference type="InterPro" id="IPR009057">
    <property type="entry name" value="Homeodomain-like_sf"/>
</dbReference>
<gene>
    <name evidence="7" type="ordered locus">NFA_16580</name>
</gene>
<feature type="DNA-binding region" description="H-T-H motif" evidence="4">
    <location>
        <begin position="42"/>
        <end position="61"/>
    </location>
</feature>
<dbReference type="EMBL" id="AP006618">
    <property type="protein sequence ID" value="BAD56504.1"/>
    <property type="molecule type" value="Genomic_DNA"/>
</dbReference>
<dbReference type="PANTHER" id="PTHR30055">
    <property type="entry name" value="HTH-TYPE TRANSCRIPTIONAL REGULATOR RUTR"/>
    <property type="match status" value="1"/>
</dbReference>
<keyword evidence="3" id="KW-0804">Transcription</keyword>
<dbReference type="InterPro" id="IPR041474">
    <property type="entry name" value="NicS_C"/>
</dbReference>
<sequence length="226" mass="24614">MESTAARKPRGRPPAGGSPASTDQIMAAALRVFARDGFAGASVAAINRELGVSHNLIHQRFGTKEALWFAVVDWIFARATAVLTAPARRSPLAPLEEFRRGIVRFVELQADHPDVVRLISMESAIDGPRLAYLYDKHIEPMLVRLAEPLKPLVQQKILTRNDLRSIHFLIAHGATAPFSALPLALRMAPGDPRSPSALRRHAHFVADMIVAGVEAEAARAGRTITT</sequence>
<keyword evidence="8" id="KW-1185">Reference proteome</keyword>
<dbReference type="GO" id="GO:0000976">
    <property type="term" value="F:transcription cis-regulatory region binding"/>
    <property type="evidence" value="ECO:0007669"/>
    <property type="project" value="TreeGrafter"/>
</dbReference>
<dbReference type="eggNOG" id="COG1309">
    <property type="taxonomic scope" value="Bacteria"/>
</dbReference>
<keyword evidence="2 4" id="KW-0238">DNA-binding</keyword>